<comment type="subcellular location">
    <subcellularLocation>
        <location evidence="1">Cell membrane</location>
        <topology evidence="1">Multi-pass membrane protein</topology>
    </subcellularLocation>
</comment>
<dbReference type="AlphaFoldDB" id="A0A182FKC7"/>
<proteinExistence type="inferred from homology"/>
<dbReference type="Proteomes" id="UP000069272">
    <property type="component" value="Chromosome 3R"/>
</dbReference>
<organism evidence="4 5">
    <name type="scientific">Anopheles albimanus</name>
    <name type="common">New world malaria mosquito</name>
    <dbReference type="NCBI Taxonomy" id="7167"/>
    <lineage>
        <taxon>Eukaryota</taxon>
        <taxon>Metazoa</taxon>
        <taxon>Ecdysozoa</taxon>
        <taxon>Arthropoda</taxon>
        <taxon>Hexapoda</taxon>
        <taxon>Insecta</taxon>
        <taxon>Pterygota</taxon>
        <taxon>Neoptera</taxon>
        <taxon>Endopterygota</taxon>
        <taxon>Diptera</taxon>
        <taxon>Nematocera</taxon>
        <taxon>Culicoidea</taxon>
        <taxon>Culicidae</taxon>
        <taxon>Anophelinae</taxon>
        <taxon>Anopheles</taxon>
    </lineage>
</organism>
<dbReference type="VEuPathDB" id="VectorBase:AALB006973"/>
<dbReference type="GO" id="GO:0015385">
    <property type="term" value="F:sodium:proton antiporter activity"/>
    <property type="evidence" value="ECO:0007669"/>
    <property type="project" value="InterPro"/>
</dbReference>
<name>A0A182FKC7_ANOAL</name>
<dbReference type="GO" id="GO:0006885">
    <property type="term" value="P:regulation of pH"/>
    <property type="evidence" value="ECO:0007669"/>
    <property type="project" value="InterPro"/>
</dbReference>
<evidence type="ECO:0000256" key="1">
    <source>
        <dbReference type="ARBA" id="ARBA00004651"/>
    </source>
</evidence>
<evidence type="ECO:0000313" key="5">
    <source>
        <dbReference type="Proteomes" id="UP000069272"/>
    </source>
</evidence>
<keyword evidence="3" id="KW-0472">Membrane</keyword>
<reference evidence="4 5" key="1">
    <citation type="journal article" date="2017" name="G3 (Bethesda)">
        <title>The Physical Genome Mapping of Anopheles albimanus Corrected Scaffold Misassemblies and Identified Interarm Rearrangements in Genus Anopheles.</title>
        <authorList>
            <person name="Artemov G.N."/>
            <person name="Peery A.N."/>
            <person name="Jiang X."/>
            <person name="Tu Z."/>
            <person name="Stegniy V.N."/>
            <person name="Sharakhova M.V."/>
            <person name="Sharakhov I.V."/>
        </authorList>
    </citation>
    <scope>NUCLEOTIDE SEQUENCE [LARGE SCALE GENOMIC DNA]</scope>
    <source>
        <strain evidence="4 5">ALBI9_A</strain>
    </source>
</reference>
<comment type="similarity">
    <text evidence="2">Belongs to the monovalent cation:proton antiporter 1 (CPA1) transporter (TC 2.A.36) family.</text>
</comment>
<evidence type="ECO:0000256" key="3">
    <source>
        <dbReference type="ARBA" id="ARBA00022475"/>
    </source>
</evidence>
<dbReference type="InterPro" id="IPR002090">
    <property type="entry name" value="NHE-6/7/9"/>
</dbReference>
<evidence type="ECO:0000313" key="4">
    <source>
        <dbReference type="EnsemblMetazoa" id="AALB006973-PA"/>
    </source>
</evidence>
<keyword evidence="3" id="KW-1003">Cell membrane</keyword>
<dbReference type="STRING" id="7167.A0A182FKC7"/>
<keyword evidence="5" id="KW-1185">Reference proteome</keyword>
<protein>
    <submittedName>
        <fullName evidence="4">Uncharacterized protein</fullName>
    </submittedName>
</protein>
<sequence>MHGNEDKLATLFGVMQALVSSIHAGGVNDLYNQILSTLTLSHILRMVVTAESTDIELDAKANKIHQIDSLNLVLYTFLLTLTVLTIWLFKHRRVSWLHETGLAVIYERTPIGLKPCTTVGISSEGFQTTFVPYSGDCLTNSSSFALNKSDVTVVPIVHSGFRTTYSTHILV</sequence>
<dbReference type="PRINTS" id="PR01088">
    <property type="entry name" value="NAHEXCHNGR6"/>
</dbReference>
<accession>A0A182FKC7</accession>
<evidence type="ECO:0000256" key="2">
    <source>
        <dbReference type="ARBA" id="ARBA00007367"/>
    </source>
</evidence>
<dbReference type="EnsemblMetazoa" id="AALB006973-RA">
    <property type="protein sequence ID" value="AALB006973-PA"/>
    <property type="gene ID" value="AALB006973"/>
</dbReference>
<reference evidence="4" key="2">
    <citation type="submission" date="2022-08" db="UniProtKB">
        <authorList>
            <consortium name="EnsemblMetazoa"/>
        </authorList>
    </citation>
    <scope>IDENTIFICATION</scope>
    <source>
        <strain evidence="4">STECLA/ALBI9_A</strain>
    </source>
</reference>
<dbReference type="GO" id="GO:0005886">
    <property type="term" value="C:plasma membrane"/>
    <property type="evidence" value="ECO:0007669"/>
    <property type="project" value="UniProtKB-SubCell"/>
</dbReference>